<dbReference type="SUPFAM" id="SSF52540">
    <property type="entry name" value="P-loop containing nucleoside triphosphate hydrolases"/>
    <property type="match status" value="1"/>
</dbReference>
<dbReference type="FunFam" id="3.40.50.300:FF:000145">
    <property type="entry name" value="probable ATP-dependent RNA helicase DHX40"/>
    <property type="match status" value="1"/>
</dbReference>
<evidence type="ECO:0000256" key="1">
    <source>
        <dbReference type="ARBA" id="ARBA00008792"/>
    </source>
</evidence>
<dbReference type="SMART" id="SM00487">
    <property type="entry name" value="DEXDc"/>
    <property type="match status" value="1"/>
</dbReference>
<dbReference type="PANTHER" id="PTHR18934">
    <property type="entry name" value="ATP-DEPENDENT RNA HELICASE"/>
    <property type="match status" value="1"/>
</dbReference>
<dbReference type="OrthoDB" id="10253254at2759"/>
<dbReference type="OMA" id="APVHDFV"/>
<dbReference type="STRING" id="675120.N1PF74"/>
<dbReference type="GO" id="GO:0003725">
    <property type="term" value="F:double-stranded RNA binding"/>
    <property type="evidence" value="ECO:0007669"/>
    <property type="project" value="TreeGrafter"/>
</dbReference>
<gene>
    <name evidence="10" type="ORF">DOTSEDRAFT_178845</name>
</gene>
<evidence type="ECO:0000256" key="3">
    <source>
        <dbReference type="ARBA" id="ARBA00022741"/>
    </source>
</evidence>
<dbReference type="Pfam" id="PF07717">
    <property type="entry name" value="OB_NTP_bind"/>
    <property type="match status" value="1"/>
</dbReference>
<dbReference type="InterPro" id="IPR048333">
    <property type="entry name" value="HA2_WH"/>
</dbReference>
<dbReference type="PROSITE" id="PS51192">
    <property type="entry name" value="HELICASE_ATP_BIND_1"/>
    <property type="match status" value="1"/>
</dbReference>
<dbReference type="Proteomes" id="UP000016933">
    <property type="component" value="Unassembled WGS sequence"/>
</dbReference>
<dbReference type="InterPro" id="IPR001650">
    <property type="entry name" value="Helicase_C-like"/>
</dbReference>
<dbReference type="Pfam" id="PF21010">
    <property type="entry name" value="HA2_C"/>
    <property type="match status" value="1"/>
</dbReference>
<dbReference type="Pfam" id="PF04408">
    <property type="entry name" value="WHD_HA2"/>
    <property type="match status" value="1"/>
</dbReference>
<keyword evidence="6" id="KW-0067">ATP-binding</keyword>
<evidence type="ECO:0000256" key="2">
    <source>
        <dbReference type="ARBA" id="ARBA00012552"/>
    </source>
</evidence>
<dbReference type="PROSITE" id="PS00690">
    <property type="entry name" value="DEAH_ATP_HELICASE"/>
    <property type="match status" value="1"/>
</dbReference>
<evidence type="ECO:0000313" key="10">
    <source>
        <dbReference type="EMBL" id="EME39966.1"/>
    </source>
</evidence>
<dbReference type="CDD" id="cd17917">
    <property type="entry name" value="DEXHc_RHA-like"/>
    <property type="match status" value="1"/>
</dbReference>
<dbReference type="Gene3D" id="3.40.50.300">
    <property type="entry name" value="P-loop containing nucleotide triphosphate hydrolases"/>
    <property type="match status" value="2"/>
</dbReference>
<evidence type="ECO:0000259" key="9">
    <source>
        <dbReference type="PROSITE" id="PS51194"/>
    </source>
</evidence>
<dbReference type="InterPro" id="IPR011709">
    <property type="entry name" value="DEAD-box_helicase_OB_fold"/>
</dbReference>
<dbReference type="PANTHER" id="PTHR18934:SF118">
    <property type="entry name" value="ATP-DEPENDENT RNA HELICASE DHX33"/>
    <property type="match status" value="1"/>
</dbReference>
<dbReference type="InterPro" id="IPR014001">
    <property type="entry name" value="Helicase_ATP-bd"/>
</dbReference>
<dbReference type="InterPro" id="IPR002464">
    <property type="entry name" value="DNA/RNA_helicase_DEAH_CS"/>
</dbReference>
<dbReference type="Pfam" id="PF00270">
    <property type="entry name" value="DEAD"/>
    <property type="match status" value="1"/>
</dbReference>
<dbReference type="PROSITE" id="PS51194">
    <property type="entry name" value="HELICASE_CTER"/>
    <property type="match status" value="1"/>
</dbReference>
<dbReference type="EMBL" id="KB446544">
    <property type="protein sequence ID" value="EME39966.1"/>
    <property type="molecule type" value="Genomic_DNA"/>
</dbReference>
<dbReference type="GO" id="GO:0000462">
    <property type="term" value="P:maturation of SSU-rRNA from tricistronic rRNA transcript (SSU-rRNA, 5.8S rRNA, LSU-rRNA)"/>
    <property type="evidence" value="ECO:0007669"/>
    <property type="project" value="EnsemblFungi"/>
</dbReference>
<dbReference type="SMART" id="SM00490">
    <property type="entry name" value="HELICc"/>
    <property type="match status" value="1"/>
</dbReference>
<evidence type="ECO:0000256" key="5">
    <source>
        <dbReference type="ARBA" id="ARBA00022806"/>
    </source>
</evidence>
<accession>N1PF74</accession>
<keyword evidence="11" id="KW-1185">Reference proteome</keyword>
<dbReference type="GO" id="GO:0045943">
    <property type="term" value="P:positive regulation of transcription by RNA polymerase I"/>
    <property type="evidence" value="ECO:0007669"/>
    <property type="project" value="TreeGrafter"/>
</dbReference>
<dbReference type="GO" id="GO:0032040">
    <property type="term" value="C:small-subunit processome"/>
    <property type="evidence" value="ECO:0007669"/>
    <property type="project" value="EnsemblFungi"/>
</dbReference>
<feature type="domain" description="Helicase C-terminal" evidence="9">
    <location>
        <begin position="265"/>
        <end position="441"/>
    </location>
</feature>
<reference evidence="11" key="1">
    <citation type="journal article" date="2012" name="PLoS Genet.">
        <title>The genomes of the fungal plant pathogens Cladosporium fulvum and Dothistroma septosporum reveal adaptation to different hosts and lifestyles but also signatures of common ancestry.</title>
        <authorList>
            <person name="de Wit P.J.G.M."/>
            <person name="van der Burgt A."/>
            <person name="Oekmen B."/>
            <person name="Stergiopoulos I."/>
            <person name="Abd-Elsalam K.A."/>
            <person name="Aerts A.L."/>
            <person name="Bahkali A.H."/>
            <person name="Beenen H.G."/>
            <person name="Chettri P."/>
            <person name="Cox M.P."/>
            <person name="Datema E."/>
            <person name="de Vries R.P."/>
            <person name="Dhillon B."/>
            <person name="Ganley A.R."/>
            <person name="Griffiths S.A."/>
            <person name="Guo Y."/>
            <person name="Hamelin R.C."/>
            <person name="Henrissat B."/>
            <person name="Kabir M.S."/>
            <person name="Jashni M.K."/>
            <person name="Kema G."/>
            <person name="Klaubauf S."/>
            <person name="Lapidus A."/>
            <person name="Levasseur A."/>
            <person name="Lindquist E."/>
            <person name="Mehrabi R."/>
            <person name="Ohm R.A."/>
            <person name="Owen T.J."/>
            <person name="Salamov A."/>
            <person name="Schwelm A."/>
            <person name="Schijlen E."/>
            <person name="Sun H."/>
            <person name="van den Burg H.A."/>
            <person name="van Ham R.C.H.J."/>
            <person name="Zhang S."/>
            <person name="Goodwin S.B."/>
            <person name="Grigoriev I.V."/>
            <person name="Collemare J."/>
            <person name="Bradshaw R.E."/>
        </authorList>
    </citation>
    <scope>NUCLEOTIDE SEQUENCE [LARGE SCALE GENOMIC DNA]</scope>
    <source>
        <strain evidence="11">NZE10 / CBS 128990</strain>
    </source>
</reference>
<evidence type="ECO:0000259" key="8">
    <source>
        <dbReference type="PROSITE" id="PS51192"/>
    </source>
</evidence>
<comment type="similarity">
    <text evidence="1">Belongs to the DEAD box helicase family. DEAH subfamily.</text>
</comment>
<dbReference type="GO" id="GO:0042802">
    <property type="term" value="F:identical protein binding"/>
    <property type="evidence" value="ECO:0007669"/>
    <property type="project" value="EnsemblFungi"/>
</dbReference>
<sequence>MAQKSTEKVEYKNLKRKREAISTSVRKSGASPISPHTVKKARLLESRKKLPIWARQRDIVTSLRESQVLVLSGETGSGKSTQIPQFLLSAPWLKGLSIAVTQPRRVAAITLAKRVADEYGSHVGRDVGYSVRFDDCTSKETRLKYLTEGMLLQELLRDVDLKSYGVVVIDEVHERSVDVDLILGFMKQLCKRRRGLRVVIMSATANVQELRYFFAQDAEARHENLTEATEAGVVSDVSECHVEGRQYPVKLHYLDAPTEDVVDTALQRIFQIHCKEPMPGDVLVFLTGQETIVGLQKLIEEFAENLTTDYPKLLVRPLYAALPQDQQQLVFEPAPPNTRKVILSTNIAETSVTVPGVKFVIDTGKAKIKQFRNKLGLESLLIKPISQSSADQRKGRAGRESPGQCYRLFTQKDYDSLEKDAKPEILRCDLGDAVLKMKARGFNDVINFPFLSPPPREALERSLLHLHQLGLLDDSGRINDDGRKASRLPLTPSLGRVLLEAARPERECLLEVIDIVACLSTQEKSIFLTSDTEEGREKATEARSQLIKRQGDHLTVLAAVQGYAAEQTDRKRWCRDHMISHRAMRSVMDVRKQLIAQCKQLAPNATVRSTIDEESQESILKCFLRGYSKNVAHLCPDKSYKTFPPGSHTVAIHPSSVLFGRKVEAIMYNEFVFTNKAYARGASAIHLKWLEELYQ</sequence>
<dbReference type="CDD" id="cd18791">
    <property type="entry name" value="SF2_C_RHA"/>
    <property type="match status" value="1"/>
</dbReference>
<feature type="domain" description="Helicase ATP-binding" evidence="8">
    <location>
        <begin position="60"/>
        <end position="223"/>
    </location>
</feature>
<dbReference type="GO" id="GO:0005524">
    <property type="term" value="F:ATP binding"/>
    <property type="evidence" value="ECO:0007669"/>
    <property type="project" value="UniProtKB-KW"/>
</dbReference>
<dbReference type="eggNOG" id="KOG0922">
    <property type="taxonomic scope" value="Eukaryota"/>
</dbReference>
<name>N1PF74_DOTSN</name>
<dbReference type="Pfam" id="PF00271">
    <property type="entry name" value="Helicase_C"/>
    <property type="match status" value="1"/>
</dbReference>
<dbReference type="InterPro" id="IPR011545">
    <property type="entry name" value="DEAD/DEAH_box_helicase_dom"/>
</dbReference>
<evidence type="ECO:0000313" key="11">
    <source>
        <dbReference type="Proteomes" id="UP000016933"/>
    </source>
</evidence>
<dbReference type="SMART" id="SM00847">
    <property type="entry name" value="HA2"/>
    <property type="match status" value="1"/>
</dbReference>
<dbReference type="Gene3D" id="1.20.120.1080">
    <property type="match status" value="1"/>
</dbReference>
<protein>
    <recommendedName>
        <fullName evidence="2">RNA helicase</fullName>
        <ecNumber evidence="2">3.6.4.13</ecNumber>
    </recommendedName>
</protein>
<dbReference type="InterPro" id="IPR007502">
    <property type="entry name" value="Helicase-assoc_dom"/>
</dbReference>
<dbReference type="InterPro" id="IPR027417">
    <property type="entry name" value="P-loop_NTPase"/>
</dbReference>
<evidence type="ECO:0000256" key="6">
    <source>
        <dbReference type="ARBA" id="ARBA00022840"/>
    </source>
</evidence>
<dbReference type="FunFam" id="3.40.50.300:FF:000578">
    <property type="entry name" value="probable ATP-dependent RNA helicase DHX35"/>
    <property type="match status" value="1"/>
</dbReference>
<proteinExistence type="inferred from homology"/>
<organism evidence="10 11">
    <name type="scientific">Dothistroma septosporum (strain NZE10 / CBS 128990)</name>
    <name type="common">Red band needle blight fungus</name>
    <name type="synonym">Mycosphaerella pini</name>
    <dbReference type="NCBI Taxonomy" id="675120"/>
    <lineage>
        <taxon>Eukaryota</taxon>
        <taxon>Fungi</taxon>
        <taxon>Dikarya</taxon>
        <taxon>Ascomycota</taxon>
        <taxon>Pezizomycotina</taxon>
        <taxon>Dothideomycetes</taxon>
        <taxon>Dothideomycetidae</taxon>
        <taxon>Mycosphaerellales</taxon>
        <taxon>Mycosphaerellaceae</taxon>
        <taxon>Dothistroma</taxon>
    </lineage>
</organism>
<keyword evidence="3" id="KW-0547">Nucleotide-binding</keyword>
<comment type="catalytic activity">
    <reaction evidence="7">
        <text>ATP + H2O = ADP + phosphate + H(+)</text>
        <dbReference type="Rhea" id="RHEA:13065"/>
        <dbReference type="ChEBI" id="CHEBI:15377"/>
        <dbReference type="ChEBI" id="CHEBI:15378"/>
        <dbReference type="ChEBI" id="CHEBI:30616"/>
        <dbReference type="ChEBI" id="CHEBI:43474"/>
        <dbReference type="ChEBI" id="CHEBI:456216"/>
        <dbReference type="EC" id="3.6.4.13"/>
    </reaction>
</comment>
<dbReference type="EC" id="3.6.4.13" evidence="2"/>
<dbReference type="AlphaFoldDB" id="N1PF74"/>
<dbReference type="HOGENOM" id="CLU_001832_5_11_1"/>
<evidence type="ECO:0000256" key="7">
    <source>
        <dbReference type="ARBA" id="ARBA00047984"/>
    </source>
</evidence>
<reference evidence="10 11" key="2">
    <citation type="journal article" date="2012" name="PLoS Pathog.">
        <title>Diverse lifestyles and strategies of plant pathogenesis encoded in the genomes of eighteen Dothideomycetes fungi.</title>
        <authorList>
            <person name="Ohm R.A."/>
            <person name="Feau N."/>
            <person name="Henrissat B."/>
            <person name="Schoch C.L."/>
            <person name="Horwitz B.A."/>
            <person name="Barry K.W."/>
            <person name="Condon B.J."/>
            <person name="Copeland A.C."/>
            <person name="Dhillon B."/>
            <person name="Glaser F."/>
            <person name="Hesse C.N."/>
            <person name="Kosti I."/>
            <person name="LaButti K."/>
            <person name="Lindquist E.A."/>
            <person name="Lucas S."/>
            <person name="Salamov A.A."/>
            <person name="Bradshaw R.E."/>
            <person name="Ciuffetti L."/>
            <person name="Hamelin R.C."/>
            <person name="Kema G.H.J."/>
            <person name="Lawrence C."/>
            <person name="Scott J.A."/>
            <person name="Spatafora J.W."/>
            <person name="Turgeon B.G."/>
            <person name="de Wit P.J.G.M."/>
            <person name="Zhong S."/>
            <person name="Goodwin S.B."/>
            <person name="Grigoriev I.V."/>
        </authorList>
    </citation>
    <scope>NUCLEOTIDE SEQUENCE [LARGE SCALE GENOMIC DNA]</scope>
    <source>
        <strain evidence="11">NZE10 / CBS 128990</strain>
    </source>
</reference>
<keyword evidence="4" id="KW-0378">Hydrolase</keyword>
<evidence type="ECO:0000256" key="4">
    <source>
        <dbReference type="ARBA" id="ARBA00022801"/>
    </source>
</evidence>
<dbReference type="GO" id="GO:0003724">
    <property type="term" value="F:RNA helicase activity"/>
    <property type="evidence" value="ECO:0007669"/>
    <property type="project" value="UniProtKB-EC"/>
</dbReference>
<dbReference type="GO" id="GO:0016787">
    <property type="term" value="F:hydrolase activity"/>
    <property type="evidence" value="ECO:0007669"/>
    <property type="project" value="UniProtKB-KW"/>
</dbReference>
<keyword evidence="5" id="KW-0347">Helicase</keyword>